<dbReference type="SUPFAM" id="SSF49899">
    <property type="entry name" value="Concanavalin A-like lectins/glucanases"/>
    <property type="match status" value="1"/>
</dbReference>
<dbReference type="InterPro" id="IPR008928">
    <property type="entry name" value="6-hairpin_glycosidase_sf"/>
</dbReference>
<dbReference type="Pfam" id="PF20736">
    <property type="entry name" value="Glyco_hydro127M"/>
    <property type="match status" value="1"/>
</dbReference>
<dbReference type="Pfam" id="PF07944">
    <property type="entry name" value="Beta-AFase-like_GH127_cat"/>
    <property type="match status" value="1"/>
</dbReference>
<sequence length="1282" mass="139665">MIQRSRMKRRMAIFLVALMITSLFQSFMAVAFAADDMLAWYQFDQADGGKVKDLSGKGNDATVVGSTALVDGRDGKSISLTGGYVQLPNNLLNNATAITISTWVQMDSVQSYSRIFDFGSGTTRYLFLTSTGRNDGAEGLAAAITTNGWGSEEHVTKGTDLATGVWKHVALVISGSTGTLYEDGVKVAENKELTLNPSSLGNTTANFIGKSQFSGDPTFRGKFDDFRIYNRALSGSEIMDAMGLTADEIVKSDRDSINLGNLFTVDSDITLPTQGPLGSSITWRSSNESVIDTNGKVTRPEPGQGNANVDLTATISMNGSSVTREFNVTVLALLSDTEIVSTDKENLSLGDLDEGVTSDVNLPSTGQLGSVISWQTSNASVMDASGKVTRPDNGQGDAEVTLTATLTHGQAMDTKIFHTKVIEKSFVLAIKSIEAIHVQTVAGTAPTLPDSVIGEYNDGKSSRQMKVVWDPIDSAQYTQTGDFQVEGNVQGTEIQAVAHVSVKSIMFQATWNTNRLMPGEKLQTVVEGKNTSDNAVPALVTLALYDQEGKMRQAVHDSKEVGAQSSASLTAELELPADVTGYTAKVFVWEGDDIKASSLQPLAGVVQLGHIAGPPAIPAGLAAVTEEGTSQVIVSWEETEGAESYDLEVDGVVMNHVTSPYHYSGTYNSTHSFAVRAVSKDGASAWSLSQSATIQAVPGNASWVVQPFSLKQVSLESSPFTENRDRTYSMLLFLDNDRMLYNFRAAAGLSTEGAQPLGGWDAPNSNLRGHSTGHYLSALSMAYASSGDTRFKDKLDDMITELGKVQDAMPSQGYSEGFLSGYSEDQFIKLESYASYPTIWAPYYTLHKIMAGLVDAYRYTGNEQALDIADKMGDWVYGRLSVLPKEQLKKMWSLYIAGEYGGMNDVMAELYAITGKEQHLKTAQFFDNETLFAPTADNIDTLTGKHANQHIPQITGALRVYDQTNDASYYKVAENFWHMVVDKRTFSIGGTGEGEFFKGADAIASIIDDKDAETCATYNMLKLTRNLFFHNPDPQYMDYYERALYNHILASQNQADPHGGTTYFVPLGPGNQKSYSNDYNSFTCCMGTGLENHVKYQESIYFYSTDLSTLYVNLYIPSTLHWEAKGFTIKQTTSYPNEGATSLTVDGSGQLDIKLRVPYWVEEGYTVKVNGVEQNIAAVPGTYVTISRVWSPGDKIDISMPFSLRLEKTPDDPSTGSIMYGPLLMVGKSNSTSWTNLKLNTENLSQSITPTGTLSFSTNGIPLVPMYQAYNFRYHAYFKINQ</sequence>
<name>A0ABY3SQF9_9BACL</name>
<proteinExistence type="predicted"/>
<evidence type="ECO:0000259" key="4">
    <source>
        <dbReference type="SMART" id="SM00560"/>
    </source>
</evidence>
<dbReference type="InterPro" id="IPR049046">
    <property type="entry name" value="Beta-AFase-like_GH127_middle"/>
</dbReference>
<feature type="domain" description="LamG-like jellyroll fold" evidence="4">
    <location>
        <begin position="96"/>
        <end position="236"/>
    </location>
</feature>
<dbReference type="PANTHER" id="PTHR31151:SF0">
    <property type="entry name" value="PROLINE-TRNA LIGASE (DUF1680)"/>
    <property type="match status" value="1"/>
</dbReference>
<evidence type="ECO:0000313" key="6">
    <source>
        <dbReference type="Proteomes" id="UP001649230"/>
    </source>
</evidence>
<dbReference type="GO" id="GO:0016787">
    <property type="term" value="F:hydrolase activity"/>
    <property type="evidence" value="ECO:0007669"/>
    <property type="project" value="UniProtKB-KW"/>
</dbReference>
<dbReference type="Gene3D" id="2.60.40.1080">
    <property type="match status" value="1"/>
</dbReference>
<keyword evidence="2" id="KW-1015">Disulfide bond</keyword>
<dbReference type="Gene3D" id="2.60.40.10">
    <property type="entry name" value="Immunoglobulins"/>
    <property type="match status" value="2"/>
</dbReference>
<evidence type="ECO:0000256" key="1">
    <source>
        <dbReference type="ARBA" id="ARBA00022729"/>
    </source>
</evidence>
<dbReference type="SMART" id="SM00560">
    <property type="entry name" value="LamGL"/>
    <property type="match status" value="1"/>
</dbReference>
<dbReference type="InterPro" id="IPR006558">
    <property type="entry name" value="LamG-like"/>
</dbReference>
<evidence type="ECO:0000256" key="2">
    <source>
        <dbReference type="ARBA" id="ARBA00023157"/>
    </source>
</evidence>
<keyword evidence="5" id="KW-0378">Hydrolase</keyword>
<dbReference type="EMBL" id="CP090978">
    <property type="protein sequence ID" value="UJF35484.1"/>
    <property type="molecule type" value="Genomic_DNA"/>
</dbReference>
<evidence type="ECO:0000256" key="3">
    <source>
        <dbReference type="SAM" id="SignalP"/>
    </source>
</evidence>
<dbReference type="InterPro" id="IPR046780">
    <property type="entry name" value="aBig_2"/>
</dbReference>
<dbReference type="Proteomes" id="UP001649230">
    <property type="component" value="Chromosome"/>
</dbReference>
<dbReference type="RefSeq" id="WP_235122050.1">
    <property type="nucleotide sequence ID" value="NZ_CP090978.1"/>
</dbReference>
<dbReference type="Pfam" id="PF07532">
    <property type="entry name" value="Big_4"/>
    <property type="match status" value="1"/>
</dbReference>
<reference evidence="5 6" key="1">
    <citation type="journal article" date="2024" name="Int. J. Syst. Evol. Microbiol.">
        <title>Paenibacillus hexagrammi sp. nov., a novel bacterium isolated from the gut content of Hexagrammos agrammus.</title>
        <authorList>
            <person name="Jung H.K."/>
            <person name="Kim D.G."/>
            <person name="Zin H."/>
            <person name="Park J."/>
            <person name="Jung H."/>
            <person name="Kim Y.O."/>
            <person name="Kong H.J."/>
            <person name="Kim J.W."/>
            <person name="Kim Y.S."/>
        </authorList>
    </citation>
    <scope>NUCLEOTIDE SEQUENCE [LARGE SCALE GENOMIC DNA]</scope>
    <source>
        <strain evidence="5 6">YPD9-1</strain>
    </source>
</reference>
<feature type="chain" id="PRO_5045188784" evidence="3">
    <location>
        <begin position="34"/>
        <end position="1282"/>
    </location>
</feature>
<evidence type="ECO:0000313" key="5">
    <source>
        <dbReference type="EMBL" id="UJF35484.1"/>
    </source>
</evidence>
<dbReference type="InterPro" id="IPR011081">
    <property type="entry name" value="Big_4"/>
</dbReference>
<protein>
    <submittedName>
        <fullName evidence="5">Glycoside hydrolase family 127 protein</fullName>
    </submittedName>
</protein>
<dbReference type="InterPro" id="IPR013783">
    <property type="entry name" value="Ig-like_fold"/>
</dbReference>
<organism evidence="5 6">
    <name type="scientific">Paenibacillus hexagrammi</name>
    <dbReference type="NCBI Taxonomy" id="2908839"/>
    <lineage>
        <taxon>Bacteria</taxon>
        <taxon>Bacillati</taxon>
        <taxon>Bacillota</taxon>
        <taxon>Bacilli</taxon>
        <taxon>Bacillales</taxon>
        <taxon>Paenibacillaceae</taxon>
        <taxon>Paenibacillus</taxon>
    </lineage>
</organism>
<dbReference type="InterPro" id="IPR013320">
    <property type="entry name" value="ConA-like_dom_sf"/>
</dbReference>
<dbReference type="Gene3D" id="2.60.120.200">
    <property type="match status" value="1"/>
</dbReference>
<dbReference type="Pfam" id="PF20578">
    <property type="entry name" value="aBig_2"/>
    <property type="match status" value="2"/>
</dbReference>
<keyword evidence="6" id="KW-1185">Reference proteome</keyword>
<keyword evidence="1 3" id="KW-0732">Signal</keyword>
<dbReference type="InterPro" id="IPR012878">
    <property type="entry name" value="Beta-AFase-like_GH127_cat"/>
</dbReference>
<dbReference type="PANTHER" id="PTHR31151">
    <property type="entry name" value="PROLINE-TRNA LIGASE (DUF1680)"/>
    <property type="match status" value="1"/>
</dbReference>
<dbReference type="SUPFAM" id="SSF48208">
    <property type="entry name" value="Six-hairpin glycosidases"/>
    <property type="match status" value="1"/>
</dbReference>
<accession>A0ABY3SQF9</accession>
<feature type="signal peptide" evidence="3">
    <location>
        <begin position="1"/>
        <end position="33"/>
    </location>
</feature>
<dbReference type="Pfam" id="PF13385">
    <property type="entry name" value="Laminin_G_3"/>
    <property type="match status" value="1"/>
</dbReference>
<gene>
    <name evidence="5" type="ORF">L0M14_10490</name>
</gene>